<gene>
    <name evidence="2" type="ORF">B0T11DRAFT_354774</name>
</gene>
<feature type="compositionally biased region" description="Basic and acidic residues" evidence="1">
    <location>
        <begin position="449"/>
        <end position="466"/>
    </location>
</feature>
<dbReference type="AlphaFoldDB" id="A0A8K0X0Z5"/>
<dbReference type="Proteomes" id="UP000813385">
    <property type="component" value="Unassembled WGS sequence"/>
</dbReference>
<feature type="region of interest" description="Disordered" evidence="1">
    <location>
        <begin position="1"/>
        <end position="71"/>
    </location>
</feature>
<feature type="compositionally biased region" description="Polar residues" evidence="1">
    <location>
        <begin position="168"/>
        <end position="182"/>
    </location>
</feature>
<name>A0A8K0X0Z5_9PEZI</name>
<feature type="compositionally biased region" description="Acidic residues" evidence="1">
    <location>
        <begin position="498"/>
        <end position="530"/>
    </location>
</feature>
<feature type="region of interest" description="Disordered" evidence="1">
    <location>
        <begin position="99"/>
        <end position="187"/>
    </location>
</feature>
<sequence>MVSTRSSNRSSQLSGPVAASEPDPLSAARSRRRQSQPMRGTRSSIGPGFETIDEEGPEYEPRASMSSPGALALAHRYGTPARRAAPMPFEAVSLSQLTAHSSVQDNSYQDNPFQGDVETISSDDESSVITVTPEPRSAQAPPSMTRTPVAEAPAFQADIEDEPEEASRSPSPNESQANSQAESLPDADTIELRRTCIEDLAQATKKLVETLYSETLSPNVRNSRLIKIRRPAFDGLREVYDSDEQFIDVPAIFDSLGPDPPKGALRIICQANLAKIIDILVVTHVPSELGRLAKLLDAAQFPEPYTPSPGQNDVDLEAVDYAMDIRIQSFLATLATNPRKDRRLKKKTWLEWVTEAFCTRDNDFDDEEFVEGDMADICGIPHPLPEPIAQLCLAKLNAMLEIAESDGSTVASVIETLSTAYPVSEWRASLLNYAFEKFFGMDEEEEKEESQHGSEEPDARPEDQLEGRTWVQPVDSEEPVPDQDDEPMQDQDQPILGQDEESDVQEEDQPGEEPQDDPRDEPEEELENPEDQASTNPQNKYQPVEIQDSDEESPAPSDAPAQRIIRRPESTAALPFNREMVSFLHDDSPAPPPPRAPENRQGFLSRLASRGEARIEASQSRAEAGTPASSAVSNNDRKRRRQNNDEDEPLQGPGDDEQEEDNDEEDEFEIDARQPDERRRRNIPPPPKRPRTAQNPPPASAPPARPQPRPAVAEEEDPFATPPARSVRPPSASQPPAGDRHPDFVAIHQANRLRAAEARPQHRVPWSNEDTLKLIDFIAEHNCAWVAIYEAANPVPKRKSRDQRAPPFDPAVHFSSLRNQQAIRDKARNLKVDFLKADLVLPVGFDNIVLGKKEIDILTSRNKNPDRLEADIDARGVPTNTYWESW</sequence>
<feature type="compositionally biased region" description="Low complexity" evidence="1">
    <location>
        <begin position="722"/>
        <end position="737"/>
    </location>
</feature>
<feature type="compositionally biased region" description="Acidic residues" evidence="1">
    <location>
        <begin position="645"/>
        <end position="669"/>
    </location>
</feature>
<protein>
    <recommendedName>
        <fullName evidence="4">Myb-like domain-containing protein</fullName>
    </recommendedName>
</protein>
<feature type="compositionally biased region" description="Polar residues" evidence="1">
    <location>
        <begin position="99"/>
        <end position="112"/>
    </location>
</feature>
<comment type="caution">
    <text evidence="2">The sequence shown here is derived from an EMBL/GenBank/DDBJ whole genome shotgun (WGS) entry which is preliminary data.</text>
</comment>
<feature type="compositionally biased region" description="Pro residues" evidence="1">
    <location>
        <begin position="695"/>
        <end position="709"/>
    </location>
</feature>
<evidence type="ECO:0008006" key="4">
    <source>
        <dbReference type="Google" id="ProtNLM"/>
    </source>
</evidence>
<evidence type="ECO:0000313" key="3">
    <source>
        <dbReference type="Proteomes" id="UP000813385"/>
    </source>
</evidence>
<feature type="region of interest" description="Disordered" evidence="1">
    <location>
        <begin position="442"/>
        <end position="742"/>
    </location>
</feature>
<feature type="compositionally biased region" description="Acidic residues" evidence="1">
    <location>
        <begin position="475"/>
        <end position="489"/>
    </location>
</feature>
<evidence type="ECO:0000256" key="1">
    <source>
        <dbReference type="SAM" id="MobiDB-lite"/>
    </source>
</evidence>
<dbReference type="OrthoDB" id="5398572at2759"/>
<feature type="compositionally biased region" description="Basic and acidic residues" evidence="1">
    <location>
        <begin position="670"/>
        <end position="679"/>
    </location>
</feature>
<evidence type="ECO:0000313" key="2">
    <source>
        <dbReference type="EMBL" id="KAH7358144.1"/>
    </source>
</evidence>
<accession>A0A8K0X0Z5</accession>
<organism evidence="2 3">
    <name type="scientific">Plectosphaerella cucumerina</name>
    <dbReference type="NCBI Taxonomy" id="40658"/>
    <lineage>
        <taxon>Eukaryota</taxon>
        <taxon>Fungi</taxon>
        <taxon>Dikarya</taxon>
        <taxon>Ascomycota</taxon>
        <taxon>Pezizomycotina</taxon>
        <taxon>Sordariomycetes</taxon>
        <taxon>Hypocreomycetidae</taxon>
        <taxon>Glomerellales</taxon>
        <taxon>Plectosphaerellaceae</taxon>
        <taxon>Plectosphaerella</taxon>
    </lineage>
</organism>
<feature type="compositionally biased region" description="Low complexity" evidence="1">
    <location>
        <begin position="1"/>
        <end position="14"/>
    </location>
</feature>
<feature type="compositionally biased region" description="Polar residues" evidence="1">
    <location>
        <begin position="617"/>
        <end position="633"/>
    </location>
</feature>
<reference evidence="2" key="1">
    <citation type="journal article" date="2021" name="Nat. Commun.">
        <title>Genetic determinants of endophytism in the Arabidopsis root mycobiome.</title>
        <authorList>
            <person name="Mesny F."/>
            <person name="Miyauchi S."/>
            <person name="Thiergart T."/>
            <person name="Pickel B."/>
            <person name="Atanasova L."/>
            <person name="Karlsson M."/>
            <person name="Huettel B."/>
            <person name="Barry K.W."/>
            <person name="Haridas S."/>
            <person name="Chen C."/>
            <person name="Bauer D."/>
            <person name="Andreopoulos W."/>
            <person name="Pangilinan J."/>
            <person name="LaButti K."/>
            <person name="Riley R."/>
            <person name="Lipzen A."/>
            <person name="Clum A."/>
            <person name="Drula E."/>
            <person name="Henrissat B."/>
            <person name="Kohler A."/>
            <person name="Grigoriev I.V."/>
            <person name="Martin F.M."/>
            <person name="Hacquard S."/>
        </authorList>
    </citation>
    <scope>NUCLEOTIDE SEQUENCE</scope>
    <source>
        <strain evidence="2">MPI-CAGE-AT-0016</strain>
    </source>
</reference>
<keyword evidence="3" id="KW-1185">Reference proteome</keyword>
<proteinExistence type="predicted"/>
<dbReference type="EMBL" id="JAGPXD010000004">
    <property type="protein sequence ID" value="KAH7358144.1"/>
    <property type="molecule type" value="Genomic_DNA"/>
</dbReference>